<dbReference type="PANTHER" id="PTHR34605">
    <property type="entry name" value="PHAGE_INTEGRASE DOMAIN-CONTAINING PROTEIN"/>
    <property type="match status" value="1"/>
</dbReference>
<dbReference type="InterPro" id="IPR011010">
    <property type="entry name" value="DNA_brk_join_enz"/>
</dbReference>
<dbReference type="InterPro" id="IPR013762">
    <property type="entry name" value="Integrase-like_cat_sf"/>
</dbReference>
<accession>A0A8H8TT28</accession>
<dbReference type="SUPFAM" id="SSF56349">
    <property type="entry name" value="DNA breaking-rejoining enzymes"/>
    <property type="match status" value="1"/>
</dbReference>
<dbReference type="Gene3D" id="1.10.443.10">
    <property type="entry name" value="Intergrase catalytic core"/>
    <property type="match status" value="1"/>
</dbReference>
<evidence type="ECO:0000256" key="1">
    <source>
        <dbReference type="ARBA" id="ARBA00023125"/>
    </source>
</evidence>
<dbReference type="PROSITE" id="PS51257">
    <property type="entry name" value="PROKAR_LIPOPROTEIN"/>
    <property type="match status" value="1"/>
</dbReference>
<dbReference type="Gene3D" id="1.10.150.130">
    <property type="match status" value="1"/>
</dbReference>
<evidence type="ECO:0000313" key="3">
    <source>
        <dbReference type="EMBL" id="SYW80118.1"/>
    </source>
</evidence>
<organism evidence="3 4">
    <name type="scientific">Ustilago bromivora</name>
    <dbReference type="NCBI Taxonomy" id="307758"/>
    <lineage>
        <taxon>Eukaryota</taxon>
        <taxon>Fungi</taxon>
        <taxon>Dikarya</taxon>
        <taxon>Basidiomycota</taxon>
        <taxon>Ustilaginomycotina</taxon>
        <taxon>Ustilaginomycetes</taxon>
        <taxon>Ustilaginales</taxon>
        <taxon>Ustilaginaceae</taxon>
        <taxon>Ustilago</taxon>
    </lineage>
</organism>
<keyword evidence="2" id="KW-0233">DNA recombination</keyword>
<dbReference type="GO" id="GO:0015074">
    <property type="term" value="P:DNA integration"/>
    <property type="evidence" value="ECO:0007669"/>
    <property type="project" value="InterPro"/>
</dbReference>
<sequence length="353" mass="37467">MRGSPAGPPPGVTASLGISACATNLLWHSLAASTCCCARGAPLSFQSFCLQHFGFSTSCFLATSLQLLEWLSHLSSLGRPFHSAKHRLSALQSHHMDLGLDTSGFSCGRLKHTLHSYKCLHGVGHSGAKLPVTLPLLHQVLLAMGNMANLFPQDHLVLQAAFALAFACFLHSGKLVWDHGTDCATILTVSSIGWASNHVVLTLPASKTDPFQQGVHVVAPEVGGVKCLVACLWHLSHGCPPSAPLFGLGPSGLDPLPQSTFVTILRCTIQACGLLASQYTSHSFHRGMATWVSQHGASTADIQSLGWWSSDCYCHYIDRLAQECCTLVASALFSVCNGPLVPSGPAWRDPGLA</sequence>
<dbReference type="AlphaFoldDB" id="A0A8H8TT28"/>
<name>A0A8H8TT28_9BASI</name>
<gene>
    <name evidence="3" type="ORF">UBRO2_03386</name>
</gene>
<evidence type="ECO:0000256" key="2">
    <source>
        <dbReference type="ARBA" id="ARBA00023172"/>
    </source>
</evidence>
<protein>
    <submittedName>
        <fullName evidence="3">Uncharacterized protein</fullName>
    </submittedName>
</protein>
<keyword evidence="1" id="KW-0238">DNA-binding</keyword>
<dbReference type="GO" id="GO:0003677">
    <property type="term" value="F:DNA binding"/>
    <property type="evidence" value="ECO:0007669"/>
    <property type="project" value="UniProtKB-KW"/>
</dbReference>
<dbReference type="Proteomes" id="UP000658997">
    <property type="component" value="Unassembled WGS sequence"/>
</dbReference>
<dbReference type="InterPro" id="IPR010998">
    <property type="entry name" value="Integrase_recombinase_N"/>
</dbReference>
<keyword evidence="4" id="KW-1185">Reference proteome</keyword>
<dbReference type="PANTHER" id="PTHR34605:SF3">
    <property type="entry name" value="P CELL-TYPE AGGLUTINATION PROTEIN MAP4-LIKE-RELATED"/>
    <property type="match status" value="1"/>
</dbReference>
<dbReference type="InterPro" id="IPR052925">
    <property type="entry name" value="Phage_Integrase-like_Recomb"/>
</dbReference>
<comment type="caution">
    <text evidence="3">The sequence shown here is derived from an EMBL/GenBank/DDBJ whole genome shotgun (WGS) entry which is preliminary data.</text>
</comment>
<proteinExistence type="predicted"/>
<dbReference type="GO" id="GO:0006310">
    <property type="term" value="P:DNA recombination"/>
    <property type="evidence" value="ECO:0007669"/>
    <property type="project" value="UniProtKB-KW"/>
</dbReference>
<reference evidence="3" key="1">
    <citation type="submission" date="2018-08" db="EMBL/GenBank/DDBJ databases">
        <authorList>
            <person name="Guldener U."/>
        </authorList>
    </citation>
    <scope>NUCLEOTIDE SEQUENCE</scope>
    <source>
        <strain evidence="3">UB2</strain>
    </source>
</reference>
<evidence type="ECO:0000313" key="4">
    <source>
        <dbReference type="Proteomes" id="UP000658997"/>
    </source>
</evidence>
<dbReference type="EMBL" id="ULHB01000063">
    <property type="protein sequence ID" value="SYW80118.1"/>
    <property type="molecule type" value="Genomic_DNA"/>
</dbReference>